<dbReference type="Proteomes" id="UP000030302">
    <property type="component" value="Chromosome"/>
</dbReference>
<dbReference type="InterPro" id="IPR029061">
    <property type="entry name" value="THDP-binding"/>
</dbReference>
<dbReference type="KEGG" id="care:LT85_3586"/>
<feature type="domain" description="Thiamine pyrophosphate enzyme N-terminal TPP-binding" evidence="1">
    <location>
        <begin position="1"/>
        <end position="43"/>
    </location>
</feature>
<organism evidence="2 3">
    <name type="scientific">Collimonas arenae</name>
    <dbReference type="NCBI Taxonomy" id="279058"/>
    <lineage>
        <taxon>Bacteria</taxon>
        <taxon>Pseudomonadati</taxon>
        <taxon>Pseudomonadota</taxon>
        <taxon>Betaproteobacteria</taxon>
        <taxon>Burkholderiales</taxon>
        <taxon>Oxalobacteraceae</taxon>
        <taxon>Collimonas</taxon>
    </lineage>
</organism>
<dbReference type="EC" id="2.2.1.6" evidence="2"/>
<evidence type="ECO:0000259" key="1">
    <source>
        <dbReference type="Pfam" id="PF02776"/>
    </source>
</evidence>
<dbReference type="HOGENOM" id="CLU_3232131_0_0_4"/>
<gene>
    <name evidence="2" type="ORF">LT85_3586</name>
</gene>
<dbReference type="GO" id="GO:0003984">
    <property type="term" value="F:acetolactate synthase activity"/>
    <property type="evidence" value="ECO:0007669"/>
    <property type="project" value="UniProtKB-EC"/>
</dbReference>
<reference evidence="3" key="1">
    <citation type="journal article" date="2014" name="Soil Biol. Biochem.">
        <title>Structure and function of bacterial communities in ageing soils: Insights from the Mendocino ecological staircase.</title>
        <authorList>
            <person name="Uroz S."/>
            <person name="Tech J.J."/>
            <person name="Sawaya N.A."/>
            <person name="Frey-Klett P."/>
            <person name="Leveau J.H.J."/>
        </authorList>
    </citation>
    <scope>NUCLEOTIDE SEQUENCE [LARGE SCALE GENOMIC DNA]</scope>
    <source>
        <strain evidence="3">Cal35</strain>
    </source>
</reference>
<dbReference type="Pfam" id="PF02776">
    <property type="entry name" value="TPP_enzyme_N"/>
    <property type="match status" value="1"/>
</dbReference>
<protein>
    <submittedName>
        <fullName evidence="2">Acetolactate synthase large subunit</fullName>
        <ecNumber evidence="2">2.2.1.6</ecNumber>
    </submittedName>
</protein>
<dbReference type="SUPFAM" id="SSF52518">
    <property type="entry name" value="Thiamin diphosphate-binding fold (THDP-binding)"/>
    <property type="match status" value="1"/>
</dbReference>
<dbReference type="EMBL" id="CP009962">
    <property type="protein sequence ID" value="AIY42744.1"/>
    <property type="molecule type" value="Genomic_DNA"/>
</dbReference>
<proteinExistence type="predicted"/>
<name>A0A0A1FGP0_9BURK</name>
<dbReference type="Gene3D" id="3.40.50.970">
    <property type="match status" value="1"/>
</dbReference>
<dbReference type="InterPro" id="IPR012001">
    <property type="entry name" value="Thiamin_PyroP_enz_TPP-bd_dom"/>
</dbReference>
<keyword evidence="3" id="KW-1185">Reference proteome</keyword>
<accession>A0A0A1FGP0</accession>
<dbReference type="AlphaFoldDB" id="A0A0A1FGP0"/>
<dbReference type="GO" id="GO:0030976">
    <property type="term" value="F:thiamine pyrophosphate binding"/>
    <property type="evidence" value="ECO:0007669"/>
    <property type="project" value="InterPro"/>
</dbReference>
<dbReference type="CDD" id="cd07035">
    <property type="entry name" value="TPP_PYR_POX_like"/>
    <property type="match status" value="1"/>
</dbReference>
<sequence length="43" mass="4478">MVTSGSGVTNAITGLVIAFMDSIPMIVISGKVSLHVIEQDAFQ</sequence>
<evidence type="ECO:0000313" key="3">
    <source>
        <dbReference type="Proteomes" id="UP000030302"/>
    </source>
</evidence>
<evidence type="ECO:0000313" key="2">
    <source>
        <dbReference type="EMBL" id="AIY42744.1"/>
    </source>
</evidence>
<keyword evidence="2" id="KW-0808">Transferase</keyword>
<dbReference type="STRING" id="279058.LT85_3586"/>